<keyword evidence="2" id="KW-0812">Transmembrane</keyword>
<keyword evidence="1" id="KW-0732">Signal</keyword>
<reference evidence="5 6" key="1">
    <citation type="submission" date="2019-04" db="EMBL/GenBank/DDBJ databases">
        <title>Microbes associate with the intestines of laboratory mice.</title>
        <authorList>
            <person name="Navarre W."/>
            <person name="Wong E."/>
            <person name="Huang K.C."/>
            <person name="Tropini C."/>
            <person name="Ng K."/>
            <person name="Yu B."/>
        </authorList>
    </citation>
    <scope>NUCLEOTIDE SEQUENCE [LARGE SCALE GENOMIC DNA]</scope>
    <source>
        <strain evidence="5 6">NM80_B27</strain>
    </source>
</reference>
<dbReference type="Proteomes" id="UP000308978">
    <property type="component" value="Unassembled WGS sequence"/>
</dbReference>
<dbReference type="Gene3D" id="2.60.40.1240">
    <property type="match status" value="1"/>
</dbReference>
<feature type="domain" description="DUF4190" evidence="3">
    <location>
        <begin position="9"/>
        <end position="77"/>
    </location>
</feature>
<dbReference type="RefSeq" id="WP_136433397.1">
    <property type="nucleotide sequence ID" value="NZ_CATAHP010000118.1"/>
</dbReference>
<name>A0A4S4G5L4_9ACTN</name>
<evidence type="ECO:0000313" key="6">
    <source>
        <dbReference type="Proteomes" id="UP000308978"/>
    </source>
</evidence>
<sequence>MEKKPTSGLAVTGLVLGIIAVFSAFVPLLNLLSFPFVLLAIIFGIIGLVQTMKGAKAGKGLAIAGLVLGVLALLVTAAMYSGGSSQGASADAAAGASAPAAEQAQGSAGGAADAAGSADAAAEAQQNEPASDYAVTIDGCRVTEDYAGAPVAVVTYTFTNNSEKATSFAVALRPQAFQDGVELNTAIGSDWDSEKYMKDVKPGSSSTVEIGYNLEGESDVTVEVTELFSFDEMLLAEQTFSLK</sequence>
<proteinExistence type="predicted"/>
<dbReference type="Pfam" id="PF13828">
    <property type="entry name" value="DUF4190"/>
    <property type="match status" value="1"/>
</dbReference>
<dbReference type="InterPro" id="IPR025241">
    <property type="entry name" value="DUF4190"/>
</dbReference>
<dbReference type="InterPro" id="IPR031989">
    <property type="entry name" value="DUF5067"/>
</dbReference>
<dbReference type="InterPro" id="IPR029050">
    <property type="entry name" value="Immunoprotect_excell_Ig-like"/>
</dbReference>
<feature type="domain" description="DUF5067" evidence="4">
    <location>
        <begin position="116"/>
        <end position="225"/>
    </location>
</feature>
<evidence type="ECO:0000313" key="5">
    <source>
        <dbReference type="EMBL" id="THG37942.1"/>
    </source>
</evidence>
<keyword evidence="2" id="KW-1133">Transmembrane helix</keyword>
<evidence type="ECO:0000259" key="4">
    <source>
        <dbReference type="Pfam" id="PF16729"/>
    </source>
</evidence>
<feature type="transmembrane region" description="Helical" evidence="2">
    <location>
        <begin position="7"/>
        <end position="26"/>
    </location>
</feature>
<feature type="transmembrane region" description="Helical" evidence="2">
    <location>
        <begin position="61"/>
        <end position="80"/>
    </location>
</feature>
<gene>
    <name evidence="5" type="ORF">E5986_03525</name>
</gene>
<dbReference type="AlphaFoldDB" id="A0A4S4G5L4"/>
<dbReference type="EMBL" id="SSTJ01000003">
    <property type="protein sequence ID" value="THG37942.1"/>
    <property type="molecule type" value="Genomic_DNA"/>
</dbReference>
<dbReference type="Pfam" id="PF16729">
    <property type="entry name" value="DUF5067"/>
    <property type="match status" value="1"/>
</dbReference>
<keyword evidence="2" id="KW-0472">Membrane</keyword>
<evidence type="ECO:0000256" key="2">
    <source>
        <dbReference type="SAM" id="Phobius"/>
    </source>
</evidence>
<protein>
    <submittedName>
        <fullName evidence="5">DUF5067 domain-containing protein</fullName>
    </submittedName>
</protein>
<evidence type="ECO:0000256" key="1">
    <source>
        <dbReference type="ARBA" id="ARBA00022729"/>
    </source>
</evidence>
<organism evidence="5 6">
    <name type="scientific">Adlercreutzia caecimuris</name>
    <dbReference type="NCBI Taxonomy" id="671266"/>
    <lineage>
        <taxon>Bacteria</taxon>
        <taxon>Bacillati</taxon>
        <taxon>Actinomycetota</taxon>
        <taxon>Coriobacteriia</taxon>
        <taxon>Eggerthellales</taxon>
        <taxon>Eggerthellaceae</taxon>
        <taxon>Adlercreutzia</taxon>
    </lineage>
</organism>
<accession>A0A4S4G5L4</accession>
<feature type="transmembrane region" description="Helical" evidence="2">
    <location>
        <begin position="32"/>
        <end position="49"/>
    </location>
</feature>
<comment type="caution">
    <text evidence="5">The sequence shown here is derived from an EMBL/GenBank/DDBJ whole genome shotgun (WGS) entry which is preliminary data.</text>
</comment>
<evidence type="ECO:0000259" key="3">
    <source>
        <dbReference type="Pfam" id="PF13828"/>
    </source>
</evidence>